<proteinExistence type="predicted"/>
<sequence>MVRHPLNSLPRDRRPLHIHPDLGPIPRTETNRSKQMAAPPKRRASAMGSNGREPPRQSDPRQSRGPRARPAQLPHNDSPLVHVPQRGREGEAQSRHVRLHHDAAQGRVPRLRRHGAAAHRRQRRRGRADPNRRLHAAALRRHARPRGDCARAARRRRESRRAQ</sequence>
<name>A0AAE0WYI4_9PEZI</name>
<evidence type="ECO:0000313" key="2">
    <source>
        <dbReference type="EMBL" id="KAK3680905.1"/>
    </source>
</evidence>
<feature type="compositionally biased region" description="Basic and acidic residues" evidence="1">
    <location>
        <begin position="86"/>
        <end position="104"/>
    </location>
</feature>
<protein>
    <submittedName>
        <fullName evidence="2">Uncharacterized protein</fullName>
    </submittedName>
</protein>
<feature type="region of interest" description="Disordered" evidence="1">
    <location>
        <begin position="1"/>
        <end position="163"/>
    </location>
</feature>
<comment type="caution">
    <text evidence="2">The sequence shown here is derived from an EMBL/GenBank/DDBJ whole genome shotgun (WGS) entry which is preliminary data.</text>
</comment>
<dbReference type="AlphaFoldDB" id="A0AAE0WYI4"/>
<evidence type="ECO:0000313" key="3">
    <source>
        <dbReference type="Proteomes" id="UP001270362"/>
    </source>
</evidence>
<feature type="compositionally biased region" description="Basic residues" evidence="1">
    <location>
        <begin position="133"/>
        <end position="144"/>
    </location>
</feature>
<organism evidence="2 3">
    <name type="scientific">Podospora appendiculata</name>
    <dbReference type="NCBI Taxonomy" id="314037"/>
    <lineage>
        <taxon>Eukaryota</taxon>
        <taxon>Fungi</taxon>
        <taxon>Dikarya</taxon>
        <taxon>Ascomycota</taxon>
        <taxon>Pezizomycotina</taxon>
        <taxon>Sordariomycetes</taxon>
        <taxon>Sordariomycetidae</taxon>
        <taxon>Sordariales</taxon>
        <taxon>Podosporaceae</taxon>
        <taxon>Podospora</taxon>
    </lineage>
</organism>
<accession>A0AAE0WYI4</accession>
<feature type="compositionally biased region" description="Basic residues" evidence="1">
    <location>
        <begin position="109"/>
        <end position="126"/>
    </location>
</feature>
<evidence type="ECO:0000256" key="1">
    <source>
        <dbReference type="SAM" id="MobiDB-lite"/>
    </source>
</evidence>
<dbReference type="EMBL" id="JAULSO010000009">
    <property type="protein sequence ID" value="KAK3680905.1"/>
    <property type="molecule type" value="Genomic_DNA"/>
</dbReference>
<gene>
    <name evidence="2" type="ORF">B0T22DRAFT_474346</name>
</gene>
<feature type="compositionally biased region" description="Basic and acidic residues" evidence="1">
    <location>
        <begin position="53"/>
        <end position="62"/>
    </location>
</feature>
<feature type="compositionally biased region" description="Basic and acidic residues" evidence="1">
    <location>
        <begin position="10"/>
        <end position="20"/>
    </location>
</feature>
<reference evidence="2" key="2">
    <citation type="submission" date="2023-06" db="EMBL/GenBank/DDBJ databases">
        <authorList>
            <consortium name="Lawrence Berkeley National Laboratory"/>
            <person name="Haridas S."/>
            <person name="Hensen N."/>
            <person name="Bonometti L."/>
            <person name="Westerberg I."/>
            <person name="Brannstrom I.O."/>
            <person name="Guillou S."/>
            <person name="Cros-Aarteil S."/>
            <person name="Calhoun S."/>
            <person name="Kuo A."/>
            <person name="Mondo S."/>
            <person name="Pangilinan J."/>
            <person name="Riley R."/>
            <person name="Labutti K."/>
            <person name="Andreopoulos B."/>
            <person name="Lipzen A."/>
            <person name="Chen C."/>
            <person name="Yanf M."/>
            <person name="Daum C."/>
            <person name="Ng V."/>
            <person name="Clum A."/>
            <person name="Steindorff A."/>
            <person name="Ohm R."/>
            <person name="Martin F."/>
            <person name="Silar P."/>
            <person name="Natvig D."/>
            <person name="Lalanne C."/>
            <person name="Gautier V."/>
            <person name="Ament-Velasquez S.L."/>
            <person name="Kruys A."/>
            <person name="Hutchinson M.I."/>
            <person name="Powell A.J."/>
            <person name="Barry K."/>
            <person name="Miller A.N."/>
            <person name="Grigoriev I.V."/>
            <person name="Debuchy R."/>
            <person name="Gladieux P."/>
            <person name="Thoren M.H."/>
            <person name="Johannesson H."/>
        </authorList>
    </citation>
    <scope>NUCLEOTIDE SEQUENCE</scope>
    <source>
        <strain evidence="2">CBS 314.62</strain>
    </source>
</reference>
<dbReference type="Proteomes" id="UP001270362">
    <property type="component" value="Unassembled WGS sequence"/>
</dbReference>
<keyword evidence="3" id="KW-1185">Reference proteome</keyword>
<feature type="compositionally biased region" description="Basic residues" evidence="1">
    <location>
        <begin position="152"/>
        <end position="163"/>
    </location>
</feature>
<reference evidence="2" key="1">
    <citation type="journal article" date="2023" name="Mol. Phylogenet. Evol.">
        <title>Genome-scale phylogeny and comparative genomics of the fungal order Sordariales.</title>
        <authorList>
            <person name="Hensen N."/>
            <person name="Bonometti L."/>
            <person name="Westerberg I."/>
            <person name="Brannstrom I.O."/>
            <person name="Guillou S."/>
            <person name="Cros-Aarteil S."/>
            <person name="Calhoun S."/>
            <person name="Haridas S."/>
            <person name="Kuo A."/>
            <person name="Mondo S."/>
            <person name="Pangilinan J."/>
            <person name="Riley R."/>
            <person name="LaButti K."/>
            <person name="Andreopoulos B."/>
            <person name="Lipzen A."/>
            <person name="Chen C."/>
            <person name="Yan M."/>
            <person name="Daum C."/>
            <person name="Ng V."/>
            <person name="Clum A."/>
            <person name="Steindorff A."/>
            <person name="Ohm R.A."/>
            <person name="Martin F."/>
            <person name="Silar P."/>
            <person name="Natvig D.O."/>
            <person name="Lalanne C."/>
            <person name="Gautier V."/>
            <person name="Ament-Velasquez S.L."/>
            <person name="Kruys A."/>
            <person name="Hutchinson M.I."/>
            <person name="Powell A.J."/>
            <person name="Barry K."/>
            <person name="Miller A.N."/>
            <person name="Grigoriev I.V."/>
            <person name="Debuchy R."/>
            <person name="Gladieux P."/>
            <person name="Hiltunen Thoren M."/>
            <person name="Johannesson H."/>
        </authorList>
    </citation>
    <scope>NUCLEOTIDE SEQUENCE</scope>
    <source>
        <strain evidence="2">CBS 314.62</strain>
    </source>
</reference>